<proteinExistence type="predicted"/>
<dbReference type="Gene3D" id="1.25.40.20">
    <property type="entry name" value="Ankyrin repeat-containing domain"/>
    <property type="match status" value="1"/>
</dbReference>
<evidence type="ECO:0000313" key="4">
    <source>
        <dbReference type="EMBL" id="GMH46848.1"/>
    </source>
</evidence>
<evidence type="ECO:0000259" key="3">
    <source>
        <dbReference type="PROSITE" id="PS50103"/>
    </source>
</evidence>
<feature type="compositionally biased region" description="Polar residues" evidence="2">
    <location>
        <begin position="833"/>
        <end position="859"/>
    </location>
</feature>
<evidence type="ECO:0000256" key="2">
    <source>
        <dbReference type="SAM" id="MobiDB-lite"/>
    </source>
</evidence>
<feature type="domain" description="C3H1-type" evidence="3">
    <location>
        <begin position="1482"/>
        <end position="1510"/>
    </location>
</feature>
<keyword evidence="1" id="KW-0479">Metal-binding</keyword>
<comment type="caution">
    <text evidence="4">The sequence shown here is derived from an EMBL/GenBank/DDBJ whole genome shotgun (WGS) entry which is preliminary data.</text>
</comment>
<dbReference type="InterPro" id="IPR000571">
    <property type="entry name" value="Znf_CCCH"/>
</dbReference>
<sequence>MSDKNPKIRTIVSSKDPSHSYVQTLLGPRTASNQLTKTSLWPAMKQRLILRASSEGKAWSESDFMLGFKRLDGGDGDIIITTKDNKGPDDELCLGDEAHTELHDLLILMIEEESDQPRENQVDFMYFVDFGNEDTTTGLPMMNGHVLNKMTGQFDVASVLVKQTEQTQVTGPALKSLEKNDVSSTKVPTIHCIDPFEFMPLSKYRRVLFVGGEQISRKEDVKRVTDSAKTDGVKVMIELGPICDSTFVKEKKKKKRANDESAQDAAPNGTAGFDEVQVVAAPIKKNDVIPIDEDPPAAVKPDAVKPVALPPAAAEPKNLLVDSSSSSKQTKKSAESKNPACRLDMKRSTAASQAKLAAKANKGSQPSSSSSSDATSAVPPGKDDSDDGDEGEQIDDEEKRRRQDERNKVEDDLDAELDSTFRSHIQSSAFNYNSLAGVETKKIKTDIRKFFENNKATFVKFARGDNTTKIFVRIFRNGTKDQNKRREKLFNDWVTAMYTNKFKVQARTFETGPTIPKKNKKASSQTVSTSAYAAPAPGASKWREFDDFELEFDSSAAGLGISVNWGTYEDNGMEVEGMNLLKYNLDKVNGTRAAADQIEAKGGCGIDVRTYKHNSQKMLNLSNAWLTHFKLKRLGSGLTWTAVEKLGATISDKLEKLKDLTNTIKQEQLLLPDSGLVLKFRLGKIPTKIDGYTVGRTSPANGYPTPMQQQQQQGALKRSNDRQAGGGGRGKAKLAKIPIADERKFREFANNLNEMFKDERYYWNGINIRVLSTEYTRFCEERRVRPDIDWNNVTFRRDALKFAFNMGACTLSPALPRQTTLFVPGNRGIERQGSSLYGPQSSFDFPPETSTNASSSNQPLYDVSAPVSSKHKSPNHPADYKPLPSFDHRNLTRSSPIPMKKKCKNKNPNNKVDFYPPERNTCVVIVPVDDDPSYTYTPVEGAGKEKGYKVVASGRWDEDKQRFRVFGVGNTLEPKSTGVKAGQKLTEKVNLRSHDFVDCSHIPNARCSNNECDRPIHIKPLMIYCSACGFCKKCCLGKEGRKSVLCPNPNKARPKRDKLIKFNQYKIMEKEMMNAIKVAFGKKPDCFTKDKADCFNEGGVICQFNEDNEDIVEGASKSWQSINKALARHIEVLTKPARMAPNVNPALALIHHEPKLALVKTPVHNETILHAAVSAGRPDIVRQLVAAPYFCDPTARMILGNGSEFDPKDLAQDILNKVEKELDQEATIELSLQETQDKQTIFEDLIGFLDDLETFNYAIENAMTNGDIISVDNSLRRVLKMMSESRIDPSSGINVNQPVFSKPGRAVYGGTLLHVAAESDRVEIAKELVKDMRIDIDVLDSAGNSALDLGTEQFVAELRPLIDELYGEIPPRGKRKAGGRERERELELERGDGKKLKVGGKELVGDGCDDDMDMSVDISVDMDHSPSFADSPNPGDLCSTSVSYHLGVMSPLSDVPRQFRIAVDIMGGGGEGGEGRLSLKALSEHEECRSFRNNGMCNAGHECAKSHVRLGKGQDADPLCFNRDGVAADKIFKILEAQYAKIDPSMRGMKFKYFAACFVCPLTGVKYLSPQYSKMICPEKYGCHWHKSVVEAKRAAAWFAWDTLDKYGIQEPNVLGGGGG</sequence>
<feature type="compositionally biased region" description="Low complexity" evidence="2">
    <location>
        <begin position="315"/>
        <end position="328"/>
    </location>
</feature>
<feature type="compositionally biased region" description="Acidic residues" evidence="2">
    <location>
        <begin position="384"/>
        <end position="396"/>
    </location>
</feature>
<feature type="region of interest" description="Disordered" evidence="2">
    <location>
        <begin position="254"/>
        <end position="273"/>
    </location>
</feature>
<dbReference type="Pfam" id="PF13606">
    <property type="entry name" value="Ank_3"/>
    <property type="match status" value="1"/>
</dbReference>
<dbReference type="SUPFAM" id="SSF48403">
    <property type="entry name" value="Ankyrin repeat"/>
    <property type="match status" value="1"/>
</dbReference>
<dbReference type="PROSITE" id="PS50103">
    <property type="entry name" value="ZF_C3H1"/>
    <property type="match status" value="1"/>
</dbReference>
<feature type="compositionally biased region" description="Basic and acidic residues" evidence="2">
    <location>
        <begin position="397"/>
        <end position="410"/>
    </location>
</feature>
<feature type="region of interest" description="Disordered" evidence="2">
    <location>
        <begin position="696"/>
        <end position="733"/>
    </location>
</feature>
<organism evidence="4 5">
    <name type="scientific">Triparma retinervis</name>
    <dbReference type="NCBI Taxonomy" id="2557542"/>
    <lineage>
        <taxon>Eukaryota</taxon>
        <taxon>Sar</taxon>
        <taxon>Stramenopiles</taxon>
        <taxon>Ochrophyta</taxon>
        <taxon>Bolidophyceae</taxon>
        <taxon>Parmales</taxon>
        <taxon>Triparmaceae</taxon>
        <taxon>Triparma</taxon>
    </lineage>
</organism>
<dbReference type="GO" id="GO:0010468">
    <property type="term" value="P:regulation of gene expression"/>
    <property type="evidence" value="ECO:0007669"/>
    <property type="project" value="UniProtKB-ARBA"/>
</dbReference>
<protein>
    <recommendedName>
        <fullName evidence="3">C3H1-type domain-containing protein</fullName>
    </recommendedName>
</protein>
<gene>
    <name evidence="4" type="ORF">TrRE_jg4910</name>
</gene>
<evidence type="ECO:0000256" key="1">
    <source>
        <dbReference type="PROSITE-ProRule" id="PRU00723"/>
    </source>
</evidence>
<dbReference type="SMART" id="SM00248">
    <property type="entry name" value="ANK"/>
    <property type="match status" value="2"/>
</dbReference>
<name>A0A9W7DKX4_9STRA</name>
<evidence type="ECO:0000313" key="5">
    <source>
        <dbReference type="Proteomes" id="UP001165082"/>
    </source>
</evidence>
<reference evidence="4" key="1">
    <citation type="submission" date="2022-07" db="EMBL/GenBank/DDBJ databases">
        <title>Genome analysis of Parmales, a sister group of diatoms, reveals the evolutionary specialization of diatoms from phago-mixotrophs to photoautotrophs.</title>
        <authorList>
            <person name="Ban H."/>
            <person name="Sato S."/>
            <person name="Yoshikawa S."/>
            <person name="Kazumasa Y."/>
            <person name="Nakamura Y."/>
            <person name="Ichinomiya M."/>
            <person name="Saitoh K."/>
            <person name="Sato N."/>
            <person name="Blanc-Mathieu R."/>
            <person name="Endo H."/>
            <person name="Kuwata A."/>
            <person name="Ogata H."/>
        </authorList>
    </citation>
    <scope>NUCLEOTIDE SEQUENCE</scope>
</reference>
<feature type="compositionally biased region" description="Low complexity" evidence="2">
    <location>
        <begin position="350"/>
        <end position="372"/>
    </location>
</feature>
<dbReference type="Proteomes" id="UP001165082">
    <property type="component" value="Unassembled WGS sequence"/>
</dbReference>
<accession>A0A9W7DKX4</accession>
<feature type="zinc finger region" description="C3H1-type" evidence="1">
    <location>
        <begin position="1482"/>
        <end position="1510"/>
    </location>
</feature>
<dbReference type="OrthoDB" id="19174at2759"/>
<dbReference type="EMBL" id="BRXZ01000544">
    <property type="protein sequence ID" value="GMH46848.1"/>
    <property type="molecule type" value="Genomic_DNA"/>
</dbReference>
<dbReference type="GO" id="GO:0008270">
    <property type="term" value="F:zinc ion binding"/>
    <property type="evidence" value="ECO:0007669"/>
    <property type="project" value="UniProtKB-KW"/>
</dbReference>
<dbReference type="InterPro" id="IPR002110">
    <property type="entry name" value="Ankyrin_rpt"/>
</dbReference>
<keyword evidence="5" id="KW-1185">Reference proteome</keyword>
<keyword evidence="1" id="KW-0862">Zinc</keyword>
<dbReference type="InterPro" id="IPR036770">
    <property type="entry name" value="Ankyrin_rpt-contain_sf"/>
</dbReference>
<feature type="region of interest" description="Disordered" evidence="2">
    <location>
        <begin position="833"/>
        <end position="914"/>
    </location>
</feature>
<keyword evidence="1" id="KW-0863">Zinc-finger</keyword>
<feature type="region of interest" description="Disordered" evidence="2">
    <location>
        <begin position="315"/>
        <end position="415"/>
    </location>
</feature>